<name>A0A8X6T9G3_NEPPI</name>
<proteinExistence type="predicted"/>
<keyword evidence="3" id="KW-1185">Reference proteome</keyword>
<reference evidence="2" key="1">
    <citation type="submission" date="2020-08" db="EMBL/GenBank/DDBJ databases">
        <title>Multicomponent nature underlies the extraordinary mechanical properties of spider dragline silk.</title>
        <authorList>
            <person name="Kono N."/>
            <person name="Nakamura H."/>
            <person name="Mori M."/>
            <person name="Yoshida Y."/>
            <person name="Ohtoshi R."/>
            <person name="Malay A.D."/>
            <person name="Moran D.A.P."/>
            <person name="Tomita M."/>
            <person name="Numata K."/>
            <person name="Arakawa K."/>
        </authorList>
    </citation>
    <scope>NUCLEOTIDE SEQUENCE</scope>
</reference>
<dbReference type="AlphaFoldDB" id="A0A8X6T9G3"/>
<organism evidence="2 3">
    <name type="scientific">Nephila pilipes</name>
    <name type="common">Giant wood spider</name>
    <name type="synonym">Nephila maculata</name>
    <dbReference type="NCBI Taxonomy" id="299642"/>
    <lineage>
        <taxon>Eukaryota</taxon>
        <taxon>Metazoa</taxon>
        <taxon>Ecdysozoa</taxon>
        <taxon>Arthropoda</taxon>
        <taxon>Chelicerata</taxon>
        <taxon>Arachnida</taxon>
        <taxon>Araneae</taxon>
        <taxon>Araneomorphae</taxon>
        <taxon>Entelegynae</taxon>
        <taxon>Araneoidea</taxon>
        <taxon>Nephilidae</taxon>
        <taxon>Nephila</taxon>
    </lineage>
</organism>
<accession>A0A8X6T9G3</accession>
<evidence type="ECO:0000256" key="1">
    <source>
        <dbReference type="SAM" id="MobiDB-lite"/>
    </source>
</evidence>
<feature type="region of interest" description="Disordered" evidence="1">
    <location>
        <begin position="44"/>
        <end position="77"/>
    </location>
</feature>
<evidence type="ECO:0000313" key="3">
    <source>
        <dbReference type="Proteomes" id="UP000887013"/>
    </source>
</evidence>
<evidence type="ECO:0000313" key="2">
    <source>
        <dbReference type="EMBL" id="GFS89922.1"/>
    </source>
</evidence>
<dbReference type="OrthoDB" id="6421373at2759"/>
<gene>
    <name evidence="2" type="primary">AVEN_242571_1</name>
    <name evidence="2" type="ORF">NPIL_403261</name>
</gene>
<comment type="caution">
    <text evidence="2">The sequence shown here is derived from an EMBL/GenBank/DDBJ whole genome shotgun (WGS) entry which is preliminary data.</text>
</comment>
<dbReference type="EMBL" id="BMAW01004609">
    <property type="protein sequence ID" value="GFS89922.1"/>
    <property type="molecule type" value="Genomic_DNA"/>
</dbReference>
<sequence length="105" mass="11879">MTAKKAVERLDSLKSLHELELGENHYVKVSTLVECVNETFEAQSSNTEIKSDLPVEGSDSKNSLSTTDLDQKNIIEDPEVPEAFRSFLRRFSETNGVEDSQFELR</sequence>
<dbReference type="Proteomes" id="UP000887013">
    <property type="component" value="Unassembled WGS sequence"/>
</dbReference>
<protein>
    <submittedName>
        <fullName evidence="2">Uncharacterized protein</fullName>
    </submittedName>
</protein>